<feature type="transmembrane region" description="Helical" evidence="1">
    <location>
        <begin position="139"/>
        <end position="157"/>
    </location>
</feature>
<reference evidence="2 3" key="1">
    <citation type="submission" date="2013-08" db="EMBL/GenBank/DDBJ databases">
        <authorList>
            <person name="Weinstock G."/>
            <person name="Sodergren E."/>
            <person name="Wylie T."/>
            <person name="Fulton L."/>
            <person name="Fulton R."/>
            <person name="Fronick C."/>
            <person name="O'Laughlin M."/>
            <person name="Godfrey J."/>
            <person name="Miner T."/>
            <person name="Herter B."/>
            <person name="Appelbaum E."/>
            <person name="Cordes M."/>
            <person name="Lek S."/>
            <person name="Wollam A."/>
            <person name="Pepin K.H."/>
            <person name="Palsikar V.B."/>
            <person name="Mitreva M."/>
            <person name="Wilson R.K."/>
        </authorList>
    </citation>
    <scope>NUCLEOTIDE SEQUENCE [LARGE SCALE GENOMIC DNA]</scope>
    <source>
        <strain evidence="2 3">ATCC 12856</strain>
    </source>
</reference>
<comment type="caution">
    <text evidence="2">The sequence shown here is derived from an EMBL/GenBank/DDBJ whole genome shotgun (WGS) entry which is preliminary data.</text>
</comment>
<keyword evidence="1" id="KW-0472">Membrane</keyword>
<keyword evidence="1" id="KW-1133">Transmembrane helix</keyword>
<sequence>MAVSVASGGPVNAGLYVRYIFYERSSVANCSAVAIYADIHNFNCAGKLVYGSVPGAGSESGLQMEPRTLKNIKVLGSYTLPSSVLLVLFLLLLAFLLTLWTPMMLTTAFLSAAPGGVAEMGVAASMVHADLSMVSGYQLFRVFFIMFVISPLLQRWLQRSAQNQ</sequence>
<keyword evidence="3" id="KW-1185">Reference proteome</keyword>
<dbReference type="STRING" id="649747.HMPREF0083_04178"/>
<dbReference type="AlphaFoldDB" id="U1Y6G2"/>
<gene>
    <name evidence="2" type="ORF">HMPREF0083_04178</name>
</gene>
<dbReference type="GO" id="GO:0010468">
    <property type="term" value="P:regulation of gene expression"/>
    <property type="evidence" value="ECO:0007669"/>
    <property type="project" value="InterPro"/>
</dbReference>
<evidence type="ECO:0000313" key="2">
    <source>
        <dbReference type="EMBL" id="ERI07737.1"/>
    </source>
</evidence>
<dbReference type="Pfam" id="PF05145">
    <property type="entry name" value="AbrB"/>
    <property type="match status" value="1"/>
</dbReference>
<evidence type="ECO:0000256" key="1">
    <source>
        <dbReference type="SAM" id="Phobius"/>
    </source>
</evidence>
<dbReference type="EMBL" id="AWSJ01000253">
    <property type="protein sequence ID" value="ERI07737.1"/>
    <property type="molecule type" value="Genomic_DNA"/>
</dbReference>
<dbReference type="InterPro" id="IPR007820">
    <property type="entry name" value="AbrB_fam"/>
</dbReference>
<accession>U1Y6G2</accession>
<name>U1Y6G2_ANEAE</name>
<dbReference type="eggNOG" id="COG3180">
    <property type="taxonomic scope" value="Bacteria"/>
</dbReference>
<feature type="transmembrane region" description="Helical" evidence="1">
    <location>
        <begin position="74"/>
        <end position="97"/>
    </location>
</feature>
<dbReference type="PANTHER" id="PTHR38457:SF1">
    <property type="entry name" value="REGULATOR ABRB-RELATED"/>
    <property type="match status" value="1"/>
</dbReference>
<protein>
    <submittedName>
        <fullName evidence="2">Putative membrane protein AbrB</fullName>
    </submittedName>
</protein>
<dbReference type="PANTHER" id="PTHR38457">
    <property type="entry name" value="REGULATOR ABRB-RELATED"/>
    <property type="match status" value="1"/>
</dbReference>
<dbReference type="GO" id="GO:0016020">
    <property type="term" value="C:membrane"/>
    <property type="evidence" value="ECO:0007669"/>
    <property type="project" value="InterPro"/>
</dbReference>
<proteinExistence type="predicted"/>
<evidence type="ECO:0000313" key="3">
    <source>
        <dbReference type="Proteomes" id="UP000016511"/>
    </source>
</evidence>
<feature type="transmembrane region" description="Helical" evidence="1">
    <location>
        <begin position="103"/>
        <end position="127"/>
    </location>
</feature>
<organism evidence="2 3">
    <name type="scientific">Aneurinibacillus aneurinilyticus ATCC 12856</name>
    <dbReference type="NCBI Taxonomy" id="649747"/>
    <lineage>
        <taxon>Bacteria</taxon>
        <taxon>Bacillati</taxon>
        <taxon>Bacillota</taxon>
        <taxon>Bacilli</taxon>
        <taxon>Bacillales</taxon>
        <taxon>Paenibacillaceae</taxon>
        <taxon>Aneurinibacillus group</taxon>
        <taxon>Aneurinibacillus</taxon>
    </lineage>
</organism>
<dbReference type="Proteomes" id="UP000016511">
    <property type="component" value="Unassembled WGS sequence"/>
</dbReference>
<keyword evidence="1" id="KW-0812">Transmembrane</keyword>
<dbReference type="PATRIC" id="fig|649747.3.peg.3787"/>
<dbReference type="HOGENOM" id="CLU_1615613_0_0_9"/>